<keyword evidence="3" id="KW-0143">Chaperone</keyword>
<dbReference type="CDD" id="cd03112">
    <property type="entry name" value="CobW-like"/>
    <property type="match status" value="1"/>
</dbReference>
<dbReference type="PANTHER" id="PTHR13748">
    <property type="entry name" value="COBW-RELATED"/>
    <property type="match status" value="1"/>
</dbReference>
<dbReference type="GO" id="GO:0016787">
    <property type="term" value="F:hydrolase activity"/>
    <property type="evidence" value="ECO:0007669"/>
    <property type="project" value="UniProtKB-KW"/>
</dbReference>
<feature type="non-terminal residue" evidence="7">
    <location>
        <position position="339"/>
    </location>
</feature>
<dbReference type="EMBL" id="UINC01033984">
    <property type="protein sequence ID" value="SVB24114.1"/>
    <property type="molecule type" value="Genomic_DNA"/>
</dbReference>
<name>A0A382CE19_9ZZZZ</name>
<dbReference type="SUPFAM" id="SSF52540">
    <property type="entry name" value="P-loop containing nucleoside triphosphate hydrolases"/>
    <property type="match status" value="1"/>
</dbReference>
<feature type="domain" description="CobW C-terminal" evidence="6">
    <location>
        <begin position="247"/>
        <end position="337"/>
    </location>
</feature>
<dbReference type="InterPro" id="IPR027417">
    <property type="entry name" value="P-loop_NTPase"/>
</dbReference>
<protein>
    <recommendedName>
        <fullName evidence="6">CobW C-terminal domain-containing protein</fullName>
    </recommendedName>
</protein>
<dbReference type="GO" id="GO:0005737">
    <property type="term" value="C:cytoplasm"/>
    <property type="evidence" value="ECO:0007669"/>
    <property type="project" value="TreeGrafter"/>
</dbReference>
<dbReference type="Gene3D" id="3.30.1220.10">
    <property type="entry name" value="CobW-like, C-terminal domain"/>
    <property type="match status" value="1"/>
</dbReference>
<dbReference type="InterPro" id="IPR051316">
    <property type="entry name" value="Zinc-reg_GTPase_activator"/>
</dbReference>
<dbReference type="Pfam" id="PF02492">
    <property type="entry name" value="cobW"/>
    <property type="match status" value="1"/>
</dbReference>
<evidence type="ECO:0000256" key="1">
    <source>
        <dbReference type="ARBA" id="ARBA00022741"/>
    </source>
</evidence>
<evidence type="ECO:0000256" key="2">
    <source>
        <dbReference type="ARBA" id="ARBA00022801"/>
    </source>
</evidence>
<evidence type="ECO:0000313" key="7">
    <source>
        <dbReference type="EMBL" id="SVB24114.1"/>
    </source>
</evidence>
<comment type="similarity">
    <text evidence="4">Belongs to the SIMIBI class G3E GTPase family. ZNG1 subfamily.</text>
</comment>
<dbReference type="InterPro" id="IPR011629">
    <property type="entry name" value="CobW-like_C"/>
</dbReference>
<reference evidence="7" key="1">
    <citation type="submission" date="2018-05" db="EMBL/GenBank/DDBJ databases">
        <authorList>
            <person name="Lanie J.A."/>
            <person name="Ng W.-L."/>
            <person name="Kazmierczak K.M."/>
            <person name="Andrzejewski T.M."/>
            <person name="Davidsen T.M."/>
            <person name="Wayne K.J."/>
            <person name="Tettelin H."/>
            <person name="Glass J.I."/>
            <person name="Rusch D."/>
            <person name="Podicherti R."/>
            <person name="Tsui H.-C.T."/>
            <person name="Winkler M.E."/>
        </authorList>
    </citation>
    <scope>NUCLEOTIDE SEQUENCE</scope>
</reference>
<dbReference type="SUPFAM" id="SSF90002">
    <property type="entry name" value="Hypothetical protein YjiA, C-terminal domain"/>
    <property type="match status" value="1"/>
</dbReference>
<dbReference type="GO" id="GO:0000166">
    <property type="term" value="F:nucleotide binding"/>
    <property type="evidence" value="ECO:0007669"/>
    <property type="project" value="UniProtKB-KW"/>
</dbReference>
<accession>A0A382CE19</accession>
<evidence type="ECO:0000256" key="4">
    <source>
        <dbReference type="ARBA" id="ARBA00034320"/>
    </source>
</evidence>
<gene>
    <name evidence="7" type="ORF">METZ01_LOCUS176968</name>
</gene>
<organism evidence="7">
    <name type="scientific">marine metagenome</name>
    <dbReference type="NCBI Taxonomy" id="408172"/>
    <lineage>
        <taxon>unclassified sequences</taxon>
        <taxon>metagenomes</taxon>
        <taxon>ecological metagenomes</taxon>
    </lineage>
</organism>
<comment type="catalytic activity">
    <reaction evidence="5">
        <text>GTP + H2O = GDP + phosphate + H(+)</text>
        <dbReference type="Rhea" id="RHEA:19669"/>
        <dbReference type="ChEBI" id="CHEBI:15377"/>
        <dbReference type="ChEBI" id="CHEBI:15378"/>
        <dbReference type="ChEBI" id="CHEBI:37565"/>
        <dbReference type="ChEBI" id="CHEBI:43474"/>
        <dbReference type="ChEBI" id="CHEBI:58189"/>
    </reaction>
    <physiologicalReaction direction="left-to-right" evidence="5">
        <dbReference type="Rhea" id="RHEA:19670"/>
    </physiologicalReaction>
</comment>
<dbReference type="PANTHER" id="PTHR13748:SF62">
    <property type="entry name" value="COBW DOMAIN-CONTAINING PROTEIN"/>
    <property type="match status" value="1"/>
</dbReference>
<proteinExistence type="inferred from homology"/>
<keyword evidence="2" id="KW-0378">Hydrolase</keyword>
<dbReference type="InterPro" id="IPR003495">
    <property type="entry name" value="CobW/HypB/UreG_nucleotide-bd"/>
</dbReference>
<evidence type="ECO:0000259" key="6">
    <source>
        <dbReference type="SMART" id="SM00833"/>
    </source>
</evidence>
<dbReference type="AlphaFoldDB" id="A0A382CE19"/>
<dbReference type="SMART" id="SM00833">
    <property type="entry name" value="CobW_C"/>
    <property type="match status" value="1"/>
</dbReference>
<evidence type="ECO:0000256" key="5">
    <source>
        <dbReference type="ARBA" id="ARBA00049117"/>
    </source>
</evidence>
<evidence type="ECO:0000256" key="3">
    <source>
        <dbReference type="ARBA" id="ARBA00023186"/>
    </source>
</evidence>
<sequence>MPIVDTAVEIAKAYDTLQYLMGMVEVDAMERRQTQTSAGSIPVSIVGGFLGAGKTTLLRRLLIAPHNMHITAIVNDFADLNIDAELIADVADDAIALTNGCVCCSQSGGIARVLTKLTADTSVPELVLLETSGVADVWAVAQTVESLPGFRIDCVTTVVDAAAVAYSGTVDYLVQRQTVAADLLLLNKMDLVSPATATEAEARLEQLAPRAQILRTIDCAVPHGVILSPPSHAADELGACIIDDQHFATLKLAADRPLDQTAVERCLSALPSGVLRIKGFLRLSINPDCLQALQVVGRRWRWDPVGREVSSEGQLVVIGLVAAMDPKLIQAHFASAGLL</sequence>
<dbReference type="Pfam" id="PF07683">
    <property type="entry name" value="CobW_C"/>
    <property type="match status" value="1"/>
</dbReference>
<keyword evidence="1" id="KW-0547">Nucleotide-binding</keyword>
<dbReference type="InterPro" id="IPR036627">
    <property type="entry name" value="CobW-likC_sf"/>
</dbReference>
<dbReference type="Gene3D" id="3.40.50.300">
    <property type="entry name" value="P-loop containing nucleotide triphosphate hydrolases"/>
    <property type="match status" value="1"/>
</dbReference>